<reference evidence="2" key="1">
    <citation type="submission" date="2019-04" db="EMBL/GenBank/DDBJ databases">
        <title>Friends and foes A comparative genomics study of 23 Aspergillus species from section Flavi.</title>
        <authorList>
            <consortium name="DOE Joint Genome Institute"/>
            <person name="Kjaerbolling I."/>
            <person name="Vesth T."/>
            <person name="Frisvad J.C."/>
            <person name="Nybo J.L."/>
            <person name="Theobald S."/>
            <person name="Kildgaard S."/>
            <person name="Isbrandt T."/>
            <person name="Kuo A."/>
            <person name="Sato A."/>
            <person name="Lyhne E.K."/>
            <person name="Kogle M.E."/>
            <person name="Wiebenga A."/>
            <person name="Kun R.S."/>
            <person name="Lubbers R.J."/>
            <person name="Makela M.R."/>
            <person name="Barry K."/>
            <person name="Chovatia M."/>
            <person name="Clum A."/>
            <person name="Daum C."/>
            <person name="Haridas S."/>
            <person name="He G."/>
            <person name="LaButti K."/>
            <person name="Lipzen A."/>
            <person name="Mondo S."/>
            <person name="Riley R."/>
            <person name="Salamov A."/>
            <person name="Simmons B.A."/>
            <person name="Magnuson J.K."/>
            <person name="Henrissat B."/>
            <person name="Mortensen U.H."/>
            <person name="Larsen T.O."/>
            <person name="Devries R.P."/>
            <person name="Grigoriev I.V."/>
            <person name="Machida M."/>
            <person name="Baker S.E."/>
            <person name="Andersen M.R."/>
        </authorList>
    </citation>
    <scope>NUCLEOTIDE SEQUENCE [LARGE SCALE GENOMIC DNA]</scope>
    <source>
        <strain evidence="2">CBS 121.62</strain>
    </source>
</reference>
<dbReference type="AlphaFoldDB" id="A0A5N6H989"/>
<keyword evidence="1" id="KW-1133">Transmembrane helix</keyword>
<name>A0A5N6H989_ASPFL</name>
<protein>
    <submittedName>
        <fullName evidence="2">Uncharacterized protein</fullName>
    </submittedName>
</protein>
<gene>
    <name evidence="2" type="ORF">BDV35DRAFT_343847</name>
</gene>
<dbReference type="Proteomes" id="UP000325434">
    <property type="component" value="Unassembled WGS sequence"/>
</dbReference>
<evidence type="ECO:0000256" key="1">
    <source>
        <dbReference type="SAM" id="Phobius"/>
    </source>
</evidence>
<sequence>MRCQNTQFIGDNNSPLVLGLIWINSIASLGAYLVGPLSLLYNCGDPERSLATNSVKGIGI</sequence>
<keyword evidence="1" id="KW-0472">Membrane</keyword>
<keyword evidence="1" id="KW-0812">Transmembrane</keyword>
<organism evidence="2">
    <name type="scientific">Aspergillus flavus</name>
    <dbReference type="NCBI Taxonomy" id="5059"/>
    <lineage>
        <taxon>Eukaryota</taxon>
        <taxon>Fungi</taxon>
        <taxon>Dikarya</taxon>
        <taxon>Ascomycota</taxon>
        <taxon>Pezizomycotina</taxon>
        <taxon>Eurotiomycetes</taxon>
        <taxon>Eurotiomycetidae</taxon>
        <taxon>Eurotiales</taxon>
        <taxon>Aspergillaceae</taxon>
        <taxon>Aspergillus</taxon>
        <taxon>Aspergillus subgen. Circumdati</taxon>
    </lineage>
</organism>
<evidence type="ECO:0000313" key="2">
    <source>
        <dbReference type="EMBL" id="KAB8249750.1"/>
    </source>
</evidence>
<dbReference type="EMBL" id="ML734569">
    <property type="protein sequence ID" value="KAB8249750.1"/>
    <property type="molecule type" value="Genomic_DNA"/>
</dbReference>
<proteinExistence type="predicted"/>
<accession>A0A5N6H989</accession>
<feature type="transmembrane region" description="Helical" evidence="1">
    <location>
        <begin position="20"/>
        <end position="41"/>
    </location>
</feature>